<comment type="caution">
    <text evidence="7">The sequence shown here is derived from an EMBL/GenBank/DDBJ whole genome shotgun (WGS) entry which is preliminary data.</text>
</comment>
<feature type="transmembrane region" description="Helical" evidence="5">
    <location>
        <begin position="204"/>
        <end position="221"/>
    </location>
</feature>
<dbReference type="GO" id="GO:0016874">
    <property type="term" value="F:ligase activity"/>
    <property type="evidence" value="ECO:0007669"/>
    <property type="project" value="UniProtKB-KW"/>
</dbReference>
<evidence type="ECO:0000256" key="4">
    <source>
        <dbReference type="ARBA" id="ARBA00023136"/>
    </source>
</evidence>
<accession>A0ABY2QXW4</accession>
<evidence type="ECO:0000256" key="1">
    <source>
        <dbReference type="ARBA" id="ARBA00004141"/>
    </source>
</evidence>
<feature type="transmembrane region" description="Helical" evidence="5">
    <location>
        <begin position="94"/>
        <end position="112"/>
    </location>
</feature>
<keyword evidence="4 5" id="KW-0472">Membrane</keyword>
<protein>
    <submittedName>
        <fullName evidence="7">O-antigen ligase family protein</fullName>
    </submittedName>
</protein>
<feature type="transmembrane region" description="Helical" evidence="5">
    <location>
        <begin position="324"/>
        <end position="343"/>
    </location>
</feature>
<dbReference type="InterPro" id="IPR051533">
    <property type="entry name" value="WaaL-like"/>
</dbReference>
<proteinExistence type="predicted"/>
<dbReference type="InterPro" id="IPR007016">
    <property type="entry name" value="O-antigen_ligase-rel_domated"/>
</dbReference>
<evidence type="ECO:0000256" key="5">
    <source>
        <dbReference type="SAM" id="Phobius"/>
    </source>
</evidence>
<keyword evidence="3 5" id="KW-1133">Transmembrane helix</keyword>
<dbReference type="PANTHER" id="PTHR37422:SF17">
    <property type="entry name" value="O-ANTIGEN LIGASE"/>
    <property type="match status" value="1"/>
</dbReference>
<feature type="transmembrane region" description="Helical" evidence="5">
    <location>
        <begin position="355"/>
        <end position="375"/>
    </location>
</feature>
<dbReference type="Proteomes" id="UP000309667">
    <property type="component" value="Unassembled WGS sequence"/>
</dbReference>
<comment type="subcellular location">
    <subcellularLocation>
        <location evidence="1">Membrane</location>
        <topology evidence="1">Multi-pass membrane protein</topology>
    </subcellularLocation>
</comment>
<feature type="transmembrane region" description="Helical" evidence="5">
    <location>
        <begin position="155"/>
        <end position="173"/>
    </location>
</feature>
<name>A0ABY2QXW4_9HYPH</name>
<dbReference type="Pfam" id="PF04932">
    <property type="entry name" value="Wzy_C"/>
    <property type="match status" value="1"/>
</dbReference>
<keyword evidence="8" id="KW-1185">Reference proteome</keyword>
<evidence type="ECO:0000313" key="7">
    <source>
        <dbReference type="EMBL" id="THV16465.1"/>
    </source>
</evidence>
<feature type="transmembrane region" description="Helical" evidence="5">
    <location>
        <begin position="228"/>
        <end position="247"/>
    </location>
</feature>
<evidence type="ECO:0000259" key="6">
    <source>
        <dbReference type="Pfam" id="PF04932"/>
    </source>
</evidence>
<evidence type="ECO:0000313" key="8">
    <source>
        <dbReference type="Proteomes" id="UP000309667"/>
    </source>
</evidence>
<dbReference type="PANTHER" id="PTHR37422">
    <property type="entry name" value="TEICHURONIC ACID BIOSYNTHESIS PROTEIN TUAE"/>
    <property type="match status" value="1"/>
</dbReference>
<dbReference type="EMBL" id="STGT01000001">
    <property type="protein sequence ID" value="THV16465.1"/>
    <property type="molecule type" value="Genomic_DNA"/>
</dbReference>
<keyword evidence="7" id="KW-0436">Ligase</keyword>
<gene>
    <name evidence="7" type="ORF">E9677_00205</name>
</gene>
<sequence length="407" mass="43420">MHLLKRTMNENNLVAIYLVFGLAALGGSVVTILLAASAVWAILYLSFGKIACVWRDGTRLFTLAILVYVLVNLVFFGLNFGQTFTSPLLEIKKLAPQILFLGAIPVMMRLSLSSAESLLRSVPRAAAVGAILVLPLAAYQAFALGERAEGGSGNAIPFALTCAFLSVASLITLLEEDRRLRLLGICGFFSGYLCIFLSQTKGLMPIPLIGLALVLAQHLRHKLRLGQVLAIGLAVCAFVAIGIYASGSHHRLKEIAVLTGGASDAALSQSTTVRLDLWDKALTAFAQKPVTGHGLQNRRALIQEFGYGYSHLHNGYITALVDNGVIGLLALGLLMFAPLFIALRAPKDALHAPRLLLALALVLTYAFGGLTNLIFGHDIYDALFLWVGLVIAVSATPKASDDVEGSA</sequence>
<organism evidence="7 8">
    <name type="scientific">Rhizobium rhizophilum</name>
    <dbReference type="NCBI Taxonomy" id="1850373"/>
    <lineage>
        <taxon>Bacteria</taxon>
        <taxon>Pseudomonadati</taxon>
        <taxon>Pseudomonadota</taxon>
        <taxon>Alphaproteobacteria</taxon>
        <taxon>Hyphomicrobiales</taxon>
        <taxon>Rhizobiaceae</taxon>
        <taxon>Rhizobium/Agrobacterium group</taxon>
        <taxon>Rhizobium</taxon>
    </lineage>
</organism>
<feature type="domain" description="O-antigen ligase-related" evidence="6">
    <location>
        <begin position="189"/>
        <end position="331"/>
    </location>
</feature>
<feature type="transmembrane region" description="Helical" evidence="5">
    <location>
        <begin position="15"/>
        <end position="48"/>
    </location>
</feature>
<feature type="transmembrane region" description="Helical" evidence="5">
    <location>
        <begin position="60"/>
        <end position="82"/>
    </location>
</feature>
<evidence type="ECO:0000256" key="2">
    <source>
        <dbReference type="ARBA" id="ARBA00022692"/>
    </source>
</evidence>
<keyword evidence="2 5" id="KW-0812">Transmembrane</keyword>
<feature type="transmembrane region" description="Helical" evidence="5">
    <location>
        <begin position="124"/>
        <end position="143"/>
    </location>
</feature>
<evidence type="ECO:0000256" key="3">
    <source>
        <dbReference type="ARBA" id="ARBA00022989"/>
    </source>
</evidence>
<reference evidence="7 8" key="1">
    <citation type="submission" date="2019-04" db="EMBL/GenBank/DDBJ databases">
        <title>Genome sequence of strain 7209-2.</title>
        <authorList>
            <person name="Gao J."/>
            <person name="Sun J."/>
        </authorList>
    </citation>
    <scope>NUCLEOTIDE SEQUENCE [LARGE SCALE GENOMIC DNA]</scope>
    <source>
        <strain evidence="7 8">7209-2</strain>
    </source>
</reference>